<keyword evidence="1" id="KW-1133">Transmembrane helix</keyword>
<evidence type="ECO:0000256" key="1">
    <source>
        <dbReference type="SAM" id="Phobius"/>
    </source>
</evidence>
<feature type="transmembrane region" description="Helical" evidence="1">
    <location>
        <begin position="6"/>
        <end position="26"/>
    </location>
</feature>
<accession>A0A1H8SV20</accession>
<proteinExistence type="predicted"/>
<keyword evidence="1" id="KW-0812">Transmembrane</keyword>
<evidence type="ECO:0000313" key="2">
    <source>
        <dbReference type="EMBL" id="SEO82809.1"/>
    </source>
</evidence>
<sequence length="73" mass="8382">MIVILLIVFLIRTIIFAVVFGIGAIFGHDIHLHFLAHSMRRGLAFYSRGPELSALLNITFLLPHHYIELFHDI</sequence>
<keyword evidence="1" id="KW-0472">Membrane</keyword>
<name>A0A1H8SV20_9BACL</name>
<organism evidence="2 3">
    <name type="scientific">Paenibacillus sophorae</name>
    <dbReference type="NCBI Taxonomy" id="1333845"/>
    <lineage>
        <taxon>Bacteria</taxon>
        <taxon>Bacillati</taxon>
        <taxon>Bacillota</taxon>
        <taxon>Bacilli</taxon>
        <taxon>Bacillales</taxon>
        <taxon>Paenibacillaceae</taxon>
        <taxon>Paenibacillus</taxon>
    </lineage>
</organism>
<dbReference type="Proteomes" id="UP000198809">
    <property type="component" value="Unassembled WGS sequence"/>
</dbReference>
<gene>
    <name evidence="2" type="ORF">SAMN04487895_112132</name>
</gene>
<reference evidence="2 3" key="1">
    <citation type="submission" date="2016-10" db="EMBL/GenBank/DDBJ databases">
        <authorList>
            <person name="de Groot N.N."/>
        </authorList>
    </citation>
    <scope>NUCLEOTIDE SEQUENCE [LARGE SCALE GENOMIC DNA]</scope>
    <source>
        <strain evidence="2 3">CGMCC 1.10238</strain>
    </source>
</reference>
<evidence type="ECO:0000313" key="3">
    <source>
        <dbReference type="Proteomes" id="UP000198809"/>
    </source>
</evidence>
<protein>
    <submittedName>
        <fullName evidence="2">Uncharacterized protein</fullName>
    </submittedName>
</protein>
<dbReference type="EMBL" id="FODH01000012">
    <property type="protein sequence ID" value="SEO82809.1"/>
    <property type="molecule type" value="Genomic_DNA"/>
</dbReference>
<dbReference type="AlphaFoldDB" id="A0A1H8SV20"/>
<dbReference type="STRING" id="1333845.SAMN04487895_112132"/>